<feature type="compositionally biased region" description="Basic and acidic residues" evidence="1">
    <location>
        <begin position="40"/>
        <end position="53"/>
    </location>
</feature>
<evidence type="ECO:0000256" key="1">
    <source>
        <dbReference type="SAM" id="MobiDB-lite"/>
    </source>
</evidence>
<keyword evidence="3" id="KW-1185">Reference proteome</keyword>
<dbReference type="Proteomes" id="UP001159641">
    <property type="component" value="Unassembled WGS sequence"/>
</dbReference>
<feature type="region of interest" description="Disordered" evidence="1">
    <location>
        <begin position="1"/>
        <end position="56"/>
    </location>
</feature>
<organism evidence="2 3">
    <name type="scientific">Eschrichtius robustus</name>
    <name type="common">California gray whale</name>
    <name type="synonym">Eschrichtius gibbosus</name>
    <dbReference type="NCBI Taxonomy" id="9764"/>
    <lineage>
        <taxon>Eukaryota</taxon>
        <taxon>Metazoa</taxon>
        <taxon>Chordata</taxon>
        <taxon>Craniata</taxon>
        <taxon>Vertebrata</taxon>
        <taxon>Euteleostomi</taxon>
        <taxon>Mammalia</taxon>
        <taxon>Eutheria</taxon>
        <taxon>Laurasiatheria</taxon>
        <taxon>Artiodactyla</taxon>
        <taxon>Whippomorpha</taxon>
        <taxon>Cetacea</taxon>
        <taxon>Mysticeti</taxon>
        <taxon>Eschrichtiidae</taxon>
        <taxon>Eschrichtius</taxon>
    </lineage>
</organism>
<accession>A0AB34GBH1</accession>
<proteinExistence type="predicted"/>
<feature type="region of interest" description="Disordered" evidence="1">
    <location>
        <begin position="69"/>
        <end position="108"/>
    </location>
</feature>
<evidence type="ECO:0000313" key="2">
    <source>
        <dbReference type="EMBL" id="KAJ8777191.1"/>
    </source>
</evidence>
<name>A0AB34GBH1_ESCRO</name>
<comment type="caution">
    <text evidence="2">The sequence shown here is derived from an EMBL/GenBank/DDBJ whole genome shotgun (WGS) entry which is preliminary data.</text>
</comment>
<dbReference type="EMBL" id="JAIQCJ010002315">
    <property type="protein sequence ID" value="KAJ8777191.1"/>
    <property type="molecule type" value="Genomic_DNA"/>
</dbReference>
<evidence type="ECO:0000313" key="3">
    <source>
        <dbReference type="Proteomes" id="UP001159641"/>
    </source>
</evidence>
<reference evidence="2 3" key="1">
    <citation type="submission" date="2022-11" db="EMBL/GenBank/DDBJ databases">
        <title>Whole genome sequence of Eschrichtius robustus ER-17-0199.</title>
        <authorList>
            <person name="Bruniche-Olsen A."/>
            <person name="Black A.N."/>
            <person name="Fields C.J."/>
            <person name="Walden K."/>
            <person name="Dewoody J.A."/>
        </authorList>
    </citation>
    <scope>NUCLEOTIDE SEQUENCE [LARGE SCALE GENOMIC DNA]</scope>
    <source>
        <strain evidence="2">ER-17-0199</strain>
        <tissue evidence="2">Blubber</tissue>
    </source>
</reference>
<dbReference type="AlphaFoldDB" id="A0AB34GBH1"/>
<sequence>MKGEDTGSHPTAFTAQDPGRSPGGAGPGHAPTRPAGGSSERPRPLRSHPESPHHGCRALLFRFARLGIRDPRRGPGFMKRSQGPGQGPLAPDAGREPPGCSSRGAREQALPALLLPGSRVPGAGGPGARVLSASSSFLLSPAPISPLAFKARGYSPD</sequence>
<protein>
    <submittedName>
        <fullName evidence="2">Uncharacterized protein</fullName>
    </submittedName>
</protein>
<gene>
    <name evidence="2" type="ORF">J1605_014574</name>
</gene>